<keyword evidence="4" id="KW-0378">Hydrolase</keyword>
<feature type="region of interest" description="Disordered" evidence="3">
    <location>
        <begin position="1"/>
        <end position="123"/>
    </location>
</feature>
<feature type="compositionally biased region" description="Basic residues" evidence="3">
    <location>
        <begin position="98"/>
        <end position="108"/>
    </location>
</feature>
<dbReference type="EMBL" id="ML986511">
    <property type="protein sequence ID" value="KAF2273271.1"/>
    <property type="molecule type" value="Genomic_DNA"/>
</dbReference>
<feature type="compositionally biased region" description="Basic residues" evidence="3">
    <location>
        <begin position="541"/>
        <end position="558"/>
    </location>
</feature>
<keyword evidence="1" id="KW-0227">DNA damage</keyword>
<dbReference type="Proteomes" id="UP000800097">
    <property type="component" value="Unassembled WGS sequence"/>
</dbReference>
<dbReference type="GO" id="GO:0043504">
    <property type="term" value="P:mitochondrial DNA repair"/>
    <property type="evidence" value="ECO:0007669"/>
    <property type="project" value="TreeGrafter"/>
</dbReference>
<accession>A0A6A6J9M1</accession>
<evidence type="ECO:0000256" key="2">
    <source>
        <dbReference type="ARBA" id="ARBA00023204"/>
    </source>
</evidence>
<evidence type="ECO:0000313" key="5">
    <source>
        <dbReference type="Proteomes" id="UP000800097"/>
    </source>
</evidence>
<feature type="region of interest" description="Disordered" evidence="3">
    <location>
        <begin position="534"/>
        <end position="738"/>
    </location>
</feature>
<dbReference type="PANTHER" id="PTHR31290:SF5">
    <property type="entry name" value="UV-DAMAGE ENDONUCLEASE"/>
    <property type="match status" value="1"/>
</dbReference>
<dbReference type="GeneID" id="54550314"/>
<evidence type="ECO:0000256" key="1">
    <source>
        <dbReference type="ARBA" id="ARBA00022763"/>
    </source>
</evidence>
<feature type="region of interest" description="Disordered" evidence="3">
    <location>
        <begin position="147"/>
        <end position="172"/>
    </location>
</feature>
<feature type="region of interest" description="Disordered" evidence="3">
    <location>
        <begin position="217"/>
        <end position="246"/>
    </location>
</feature>
<name>A0A6A6J9M1_WESOR</name>
<feature type="compositionally biased region" description="Polar residues" evidence="3">
    <location>
        <begin position="13"/>
        <end position="32"/>
    </location>
</feature>
<dbReference type="NCBIfam" id="TIGR00629">
    <property type="entry name" value="uvde"/>
    <property type="match status" value="1"/>
</dbReference>
<dbReference type="InterPro" id="IPR004601">
    <property type="entry name" value="UvdE"/>
</dbReference>
<dbReference type="GO" id="GO:0005634">
    <property type="term" value="C:nucleus"/>
    <property type="evidence" value="ECO:0007669"/>
    <property type="project" value="TreeGrafter"/>
</dbReference>
<organism evidence="4 5">
    <name type="scientific">Westerdykella ornata</name>
    <dbReference type="NCBI Taxonomy" id="318751"/>
    <lineage>
        <taxon>Eukaryota</taxon>
        <taxon>Fungi</taxon>
        <taxon>Dikarya</taxon>
        <taxon>Ascomycota</taxon>
        <taxon>Pezizomycotina</taxon>
        <taxon>Dothideomycetes</taxon>
        <taxon>Pleosporomycetidae</taxon>
        <taxon>Pleosporales</taxon>
        <taxon>Sporormiaceae</taxon>
        <taxon>Westerdykella</taxon>
    </lineage>
</organism>
<feature type="compositionally biased region" description="Basic and acidic residues" evidence="3">
    <location>
        <begin position="729"/>
        <end position="738"/>
    </location>
</feature>
<feature type="compositionally biased region" description="Low complexity" evidence="3">
    <location>
        <begin position="678"/>
        <end position="695"/>
    </location>
</feature>
<dbReference type="RefSeq" id="XP_033650810.1">
    <property type="nucleotide sequence ID" value="XM_033797139.1"/>
</dbReference>
<dbReference type="Pfam" id="PF03851">
    <property type="entry name" value="UvdE"/>
    <property type="match status" value="1"/>
</dbReference>
<gene>
    <name evidence="4" type="ORF">EI97DRAFT_424526</name>
</gene>
<evidence type="ECO:0000313" key="4">
    <source>
        <dbReference type="EMBL" id="KAF2273271.1"/>
    </source>
</evidence>
<dbReference type="GO" id="GO:0004519">
    <property type="term" value="F:endonuclease activity"/>
    <property type="evidence" value="ECO:0007669"/>
    <property type="project" value="UniProtKB-KW"/>
</dbReference>
<evidence type="ECO:0000256" key="3">
    <source>
        <dbReference type="SAM" id="MobiDB-lite"/>
    </source>
</evidence>
<dbReference type="GO" id="GO:0009411">
    <property type="term" value="P:response to UV"/>
    <property type="evidence" value="ECO:0007669"/>
    <property type="project" value="InterPro"/>
</dbReference>
<dbReference type="Gene3D" id="3.20.20.150">
    <property type="entry name" value="Divalent-metal-dependent TIM barrel enzymes"/>
    <property type="match status" value="1"/>
</dbReference>
<sequence length="738" mass="82175">MAKRRRSTVAVYESSTTEQPSTVRESSAVQDSKTPRRQSTRAVGAATFNPEDPSGRIRNGIPASADRGEGGVHGAAGNSAAKEKLSEAAVNTGAPGDHRRRTKNKRKGSPIERAIGDSAIADNPSANALLQDAVTTADPVEDVGVTADPEVDEGLKVEDEDEEEVKEALSRPPPVNSGFLPLPWKGRLGYACLNTYLRSATPPVFSSRTCRIASILEHRHPLKDPSQPEHATKNRPDKEQPADHARGQRYVEELGLANARDIIKMVRWNDKFGIKFMRLSSEMFPFASHPEYGYRLEPFAAETLAEAGKVVAELGHRVTTHPGQFTQLGSPRKPVIDAAIRDLEYHDEMLSLLKLPPQQDRDALMILHLGGVFGDKAATLDRFRENYARLSPSIKRRLVLENDDVSWSVHDLLPVCQELNIPLVLDFHHHNIIFDSSRIREGTKDIVKLFPAIIETWRRKGITPKMHYSEPCPDAVTARARRKHSARVMTLPPCPNDMDLMIEAKDKEQAVFELMRTFKLPGFDLFNDVVPHMRQDENKPFKPKRKKAPKKSGKKKKAAITDDIEALDEKLEIEVEEEDRPPPLIPDEDISMGGPDRRVYWPPGMDHWLRPPKRVVKKKEDKEGVTAQAQKKRKITATVAEDPDISTNRESGIETPVKRTPGKKTPTTKKAPSRKAAARPAPTQSPSEESSSSLSDLDDGEDEASRRNVPPRASPVPSRQRSGRVSRISYKEEPGDSE</sequence>
<dbReference type="GO" id="GO:0006289">
    <property type="term" value="P:nucleotide-excision repair"/>
    <property type="evidence" value="ECO:0007669"/>
    <property type="project" value="InterPro"/>
</dbReference>
<keyword evidence="2" id="KW-0234">DNA repair</keyword>
<dbReference type="GO" id="GO:0005739">
    <property type="term" value="C:mitochondrion"/>
    <property type="evidence" value="ECO:0007669"/>
    <property type="project" value="TreeGrafter"/>
</dbReference>
<proteinExistence type="predicted"/>
<dbReference type="PANTHER" id="PTHR31290">
    <property type="entry name" value="UV-DAMAGE ENDONUCLEASE"/>
    <property type="match status" value="1"/>
</dbReference>
<keyword evidence="4" id="KW-0540">Nuclease</keyword>
<keyword evidence="4" id="KW-0255">Endonuclease</keyword>
<protein>
    <submittedName>
        <fullName evidence="4">UV-endonuclease UvdE</fullName>
    </submittedName>
</protein>
<dbReference type="OrthoDB" id="541883at2759"/>
<keyword evidence="5" id="KW-1185">Reference proteome</keyword>
<reference evidence="4" key="1">
    <citation type="journal article" date="2020" name="Stud. Mycol.">
        <title>101 Dothideomycetes genomes: a test case for predicting lifestyles and emergence of pathogens.</title>
        <authorList>
            <person name="Haridas S."/>
            <person name="Albert R."/>
            <person name="Binder M."/>
            <person name="Bloem J."/>
            <person name="Labutti K."/>
            <person name="Salamov A."/>
            <person name="Andreopoulos B."/>
            <person name="Baker S."/>
            <person name="Barry K."/>
            <person name="Bills G."/>
            <person name="Bluhm B."/>
            <person name="Cannon C."/>
            <person name="Castanera R."/>
            <person name="Culley D."/>
            <person name="Daum C."/>
            <person name="Ezra D."/>
            <person name="Gonzalez J."/>
            <person name="Henrissat B."/>
            <person name="Kuo A."/>
            <person name="Liang C."/>
            <person name="Lipzen A."/>
            <person name="Lutzoni F."/>
            <person name="Magnuson J."/>
            <person name="Mondo S."/>
            <person name="Nolan M."/>
            <person name="Ohm R."/>
            <person name="Pangilinan J."/>
            <person name="Park H.-J."/>
            <person name="Ramirez L."/>
            <person name="Alfaro M."/>
            <person name="Sun H."/>
            <person name="Tritt A."/>
            <person name="Yoshinaga Y."/>
            <person name="Zwiers L.-H."/>
            <person name="Turgeon B."/>
            <person name="Goodwin S."/>
            <person name="Spatafora J."/>
            <person name="Crous P."/>
            <person name="Grigoriev I."/>
        </authorList>
    </citation>
    <scope>NUCLEOTIDE SEQUENCE</scope>
    <source>
        <strain evidence="4">CBS 379.55</strain>
    </source>
</reference>
<dbReference type="AlphaFoldDB" id="A0A6A6J9M1"/>